<dbReference type="RefSeq" id="WP_055156202.1">
    <property type="nucleotide sequence ID" value="NZ_BSCI01000023.1"/>
</dbReference>
<dbReference type="Proteomes" id="UP001145109">
    <property type="component" value="Unassembled WGS sequence"/>
</dbReference>
<dbReference type="NCBIfam" id="NF038110">
    <property type="entry name" value="Lys_methyl_FliB"/>
    <property type="match status" value="1"/>
</dbReference>
<name>A0A173SCT5_9FIRM</name>
<keyword evidence="1" id="KW-0969">Cilium</keyword>
<dbReference type="EMBL" id="CYZK01000009">
    <property type="protein sequence ID" value="CUO22816.1"/>
    <property type="molecule type" value="Genomic_DNA"/>
</dbReference>
<reference evidence="3" key="4">
    <citation type="submission" date="2022-09" db="EMBL/GenBank/DDBJ databases">
        <title>Draft genome sequence of Coprococcus comes strain 31264.</title>
        <authorList>
            <person name="Atsushi H."/>
            <person name="Moriya O."/>
            <person name="Mitsuo S."/>
        </authorList>
    </citation>
    <scope>NUCLEOTIDE SEQUENCE</scope>
    <source>
        <strain evidence="3">JCM 31264</strain>
    </source>
</reference>
<dbReference type="STRING" id="410072.ERS852525_03048"/>
<evidence type="ECO:0000313" key="1">
    <source>
        <dbReference type="EMBL" id="CUM87617.1"/>
    </source>
</evidence>
<dbReference type="EMBL" id="JABWDC010000014">
    <property type="protein sequence ID" value="NUN86017.1"/>
    <property type="molecule type" value="Genomic_DNA"/>
</dbReference>
<reference evidence="3" key="5">
    <citation type="submission" date="2022-11" db="EMBL/GenBank/DDBJ databases">
        <title>Draft genome sequence of Coprococcus comes strain 31264.</title>
        <authorList>
            <person name="Hisatomi A."/>
            <person name="Ohkuma M."/>
            <person name="Sakamoto M."/>
        </authorList>
    </citation>
    <scope>NUCLEOTIDE SEQUENCE</scope>
    <source>
        <strain evidence="3">JCM 31264</strain>
    </source>
</reference>
<evidence type="ECO:0000313" key="3">
    <source>
        <dbReference type="EMBL" id="GLG88329.1"/>
    </source>
</evidence>
<dbReference type="EMBL" id="CYXR01000007">
    <property type="protein sequence ID" value="CUM87617.1"/>
    <property type="molecule type" value="Genomic_DNA"/>
</dbReference>
<dbReference type="EMBL" id="BSCI01000023">
    <property type="protein sequence ID" value="GLG88329.1"/>
    <property type="molecule type" value="Genomic_DNA"/>
</dbReference>
<protein>
    <submittedName>
        <fullName evidence="3">Flagellar biosynthesis protein</fullName>
    </submittedName>
    <submittedName>
        <fullName evidence="1">Flagellar biosynthetic protein fliU</fullName>
    </submittedName>
    <submittedName>
        <fullName evidence="4">FliB family protein</fullName>
    </submittedName>
</protein>
<sequence>MQYTIPDYYKEFTCIADKCEDTCCAGWKIVIDKKSLNKYKHVKGKFWFTMLKSVDWIRGIFRQDKEKRCAFLNDCNLCEMYVNLGEKSLCKTCRLYPRHVEEFEDVREITLSVSCPEVARILMEKKEPVRFLTYEKEGEEEYEEFDPFLYSMLVDARDAMLGILQDREHSLKIRVGLILGMAHDLQGRFNREQLFSCEEVIERYQTKSARKFVRKLWKEEKPSVQEKWEMAHKMFRELYELELLREDWDMLLMESEELLYSHGADAYKGISSDFKRWAKEESNIQIQAEQLLVYFIFTYFCGAVYDGRIYAKVQMAVISTFHIYELWKARWIKNEGELTPEEIVELVYRYSREIEHSDKNLERMEKMMLRDRLPWYRG</sequence>
<gene>
    <name evidence="1" type="primary">fliU</name>
    <name evidence="3" type="synonym">fliUV</name>
    <name evidence="3" type="ORF">comes_28760</name>
    <name evidence="2" type="ORF">ERS852481_01621</name>
    <name evidence="1" type="ORF">ERS852574_01285</name>
    <name evidence="4" type="ORF">HUU93_05250</name>
</gene>
<evidence type="ECO:0000313" key="4">
    <source>
        <dbReference type="EMBL" id="NUN86017.1"/>
    </source>
</evidence>
<proteinExistence type="predicted"/>
<dbReference type="Proteomes" id="UP000554488">
    <property type="component" value="Unassembled WGS sequence"/>
</dbReference>
<evidence type="ECO:0000313" key="6">
    <source>
        <dbReference type="Proteomes" id="UP000095727"/>
    </source>
</evidence>
<reference evidence="4 7" key="3">
    <citation type="submission" date="2020-07" db="EMBL/GenBank/DDBJ databases">
        <title>Bacterial metabolism rescues the inhibition of intestinal drug absorption by food and drug additives.</title>
        <authorList>
            <person name="Zou L."/>
            <person name="Spanogiannopoulos P."/>
            <person name="Chien H.-C."/>
            <person name="Pieper L.M."/>
            <person name="Cai W."/>
            <person name="Khuri N."/>
            <person name="Pottel J."/>
            <person name="Vora B."/>
            <person name="Ni Z."/>
            <person name="Tsakalozou E."/>
            <person name="Zhang W."/>
            <person name="Shoichet B.K."/>
            <person name="Giacomini K.M."/>
            <person name="Turnbaugh P.J."/>
        </authorList>
    </citation>
    <scope>NUCLEOTIDE SEQUENCE [LARGE SCALE GENOMIC DNA]</scope>
    <source>
        <strain evidence="4 7">F22</strain>
    </source>
</reference>
<reference evidence="5 6" key="1">
    <citation type="submission" date="2015-09" db="EMBL/GenBank/DDBJ databases">
        <authorList>
            <consortium name="Pathogen Informatics"/>
        </authorList>
    </citation>
    <scope>NUCLEOTIDE SEQUENCE [LARGE SCALE GENOMIC DNA]</scope>
    <source>
        <strain evidence="2 5">2789STDY5834866</strain>
        <strain evidence="1 6">2789STDY5834962</strain>
    </source>
</reference>
<evidence type="ECO:0000313" key="7">
    <source>
        <dbReference type="Proteomes" id="UP000554488"/>
    </source>
</evidence>
<dbReference type="AlphaFoldDB" id="A0A173SCT5"/>
<keyword evidence="1" id="KW-0966">Cell projection</keyword>
<evidence type="ECO:0000313" key="5">
    <source>
        <dbReference type="Proteomes" id="UP000095362"/>
    </source>
</evidence>
<dbReference type="Proteomes" id="UP000095362">
    <property type="component" value="Unassembled WGS sequence"/>
</dbReference>
<keyword evidence="1" id="KW-0282">Flagellum</keyword>
<organism evidence="1 6">
    <name type="scientific">Coprococcus comes</name>
    <dbReference type="NCBI Taxonomy" id="410072"/>
    <lineage>
        <taxon>Bacteria</taxon>
        <taxon>Bacillati</taxon>
        <taxon>Bacillota</taxon>
        <taxon>Clostridia</taxon>
        <taxon>Lachnospirales</taxon>
        <taxon>Lachnospiraceae</taxon>
        <taxon>Coprococcus</taxon>
    </lineage>
</organism>
<dbReference type="PaxDb" id="410072-ERS852525_03048"/>
<evidence type="ECO:0000313" key="2">
    <source>
        <dbReference type="EMBL" id="CUO22816.1"/>
    </source>
</evidence>
<dbReference type="Proteomes" id="UP000095727">
    <property type="component" value="Unassembled WGS sequence"/>
</dbReference>
<accession>A0A173SCT5</accession>
<reference evidence="4 7" key="2">
    <citation type="submission" date="2020-04" db="EMBL/GenBank/DDBJ databases">
        <authorList>
            <person name="Pieper L."/>
        </authorList>
    </citation>
    <scope>NUCLEOTIDE SEQUENCE [LARGE SCALE GENOMIC DNA]</scope>
    <source>
        <strain evidence="4 7">F22</strain>
    </source>
</reference>